<evidence type="ECO:0000313" key="12">
    <source>
        <dbReference type="Proteomes" id="UP000554726"/>
    </source>
</evidence>
<gene>
    <name evidence="11" type="ORF">FHR60_003345</name>
</gene>
<keyword evidence="3 5" id="KW-0732">Signal</keyword>
<dbReference type="RefSeq" id="WP_184441825.1">
    <property type="nucleotide sequence ID" value="NZ_JACHNS010000007.1"/>
</dbReference>
<feature type="domain" description="Hemicentin-1-like von Willebrand factor A" evidence="9">
    <location>
        <begin position="287"/>
        <end position="443"/>
    </location>
</feature>
<feature type="chain" id="PRO_5045086121" description="VWFA domain-containing protein" evidence="5">
    <location>
        <begin position="28"/>
        <end position="885"/>
    </location>
</feature>
<dbReference type="EMBL" id="JACHNS010000007">
    <property type="protein sequence ID" value="MBB4594642.1"/>
    <property type="molecule type" value="Genomic_DNA"/>
</dbReference>
<dbReference type="Pfam" id="PF04151">
    <property type="entry name" value="PPC"/>
    <property type="match status" value="1"/>
</dbReference>
<evidence type="ECO:0000256" key="5">
    <source>
        <dbReference type="SAM" id="SignalP"/>
    </source>
</evidence>
<dbReference type="InterPro" id="IPR036465">
    <property type="entry name" value="vWFA_dom_sf"/>
</dbReference>
<feature type="signal peptide" evidence="5">
    <location>
        <begin position="1"/>
        <end position="27"/>
    </location>
</feature>
<keyword evidence="2" id="KW-0964">Secreted</keyword>
<feature type="domain" description="Hemicentin/VWA7 galactose-binding" evidence="7">
    <location>
        <begin position="479"/>
        <end position="564"/>
    </location>
</feature>
<feature type="domain" description="Peptidase C-terminal archaeal/bacterial" evidence="6">
    <location>
        <begin position="801"/>
        <end position="870"/>
    </location>
</feature>
<dbReference type="CDD" id="cd00198">
    <property type="entry name" value="vWFA"/>
    <property type="match status" value="1"/>
</dbReference>
<dbReference type="InterPro" id="IPR052577">
    <property type="entry name" value="VWA7"/>
</dbReference>
<evidence type="ECO:0000256" key="3">
    <source>
        <dbReference type="ARBA" id="ARBA00022729"/>
    </source>
</evidence>
<evidence type="ECO:0000259" key="9">
    <source>
        <dbReference type="Pfam" id="PF25106"/>
    </source>
</evidence>
<evidence type="ECO:0008006" key="13">
    <source>
        <dbReference type="Google" id="ProtNLM"/>
    </source>
</evidence>
<dbReference type="PANTHER" id="PTHR14905:SF7">
    <property type="entry name" value="VON WILLEBRAND FACTOR A DOMAIN-CONTAINING PROTEIN 7"/>
    <property type="match status" value="1"/>
</dbReference>
<dbReference type="Pfam" id="PF25107">
    <property type="entry name" value="VWA7_N"/>
    <property type="match status" value="1"/>
</dbReference>
<evidence type="ECO:0000259" key="7">
    <source>
        <dbReference type="Pfam" id="PF23560"/>
    </source>
</evidence>
<dbReference type="InterPro" id="IPR056861">
    <property type="entry name" value="HMCN1-like_VWA"/>
</dbReference>
<dbReference type="InterPro" id="IPR057615">
    <property type="entry name" value="Ig_VWA7"/>
</dbReference>
<dbReference type="SUPFAM" id="SSF53300">
    <property type="entry name" value="vWA-like"/>
    <property type="match status" value="1"/>
</dbReference>
<reference evidence="11 12" key="1">
    <citation type="submission" date="2020-08" db="EMBL/GenBank/DDBJ databases">
        <title>Studying the diversity of plant-associated saprophytic bacteria and their role in host health and plant-pathogen interactions.</title>
        <authorList>
            <person name="Potnis N."/>
        </authorList>
    </citation>
    <scope>NUCLEOTIDE SEQUENCE [LARGE SCALE GENOMIC DNA]</scope>
    <source>
        <strain evidence="11 12">F16</strain>
    </source>
</reference>
<dbReference type="Gene3D" id="2.60.120.380">
    <property type="match status" value="1"/>
</dbReference>
<evidence type="ECO:0000256" key="4">
    <source>
        <dbReference type="ARBA" id="ARBA00023180"/>
    </source>
</evidence>
<dbReference type="Pfam" id="PF23560">
    <property type="entry name" value="GBD_Hemicentin"/>
    <property type="match status" value="1"/>
</dbReference>
<keyword evidence="4" id="KW-0325">Glycoprotein</keyword>
<dbReference type="Gene3D" id="3.40.50.410">
    <property type="entry name" value="von Willebrand factor, type A domain"/>
    <property type="match status" value="1"/>
</dbReference>
<comment type="subcellular location">
    <subcellularLocation>
        <location evidence="1">Secreted</location>
    </subcellularLocation>
</comment>
<protein>
    <recommendedName>
        <fullName evidence="13">VWFA domain-containing protein</fullName>
    </recommendedName>
</protein>
<accession>A0ABR6JPB7</accession>
<dbReference type="InterPro" id="IPR056475">
    <property type="entry name" value="GBD_Hemicentin/VWA7"/>
</dbReference>
<name>A0ABR6JPB7_9XANT</name>
<comment type="caution">
    <text evidence="11">The sequence shown here is derived from an EMBL/GenBank/DDBJ whole genome shotgun (WGS) entry which is preliminary data.</text>
</comment>
<dbReference type="Proteomes" id="UP000554726">
    <property type="component" value="Unassembled WGS sequence"/>
</dbReference>
<evidence type="ECO:0000259" key="10">
    <source>
        <dbReference type="Pfam" id="PF25107"/>
    </source>
</evidence>
<dbReference type="PANTHER" id="PTHR14905">
    <property type="entry name" value="NG37"/>
    <property type="match status" value="1"/>
</dbReference>
<keyword evidence="12" id="KW-1185">Reference proteome</keyword>
<evidence type="ECO:0000256" key="1">
    <source>
        <dbReference type="ARBA" id="ARBA00004613"/>
    </source>
</evidence>
<sequence>MRRLSHQKAAALSVAIALLFAAPTTFAFSVPQHLQITMESAGTIQAPIYGESQVMSLAAIEQIQDANETTDDIPRRNAALFHPEWHFTNEQFSAASASILRDKAEIIANLPSAGSNLPGDPALARKRLGRALHTIQDFYSHGNYVEQGNSTIKAELGVSVLPNPSATADQCLDPNSLMNGTGSSVTTAYFVGEIWDFLPGFPGARGCRTDLMPKNKCFHGNYTPACQGINKDLDAVGAAEEGVAMNPNHPEARRLAVAASKAFLNALVADLAGNDRALAALFDVKGSLGFLIDTTTSMSPSIAGVTSTVEKIIADVQQDNNIAPDSYVLTTFGDPYVDAPIFTSDPQALLSALRSISLHGGGTDCPELTNTGLLAALNASSPMSQLYVFTDATSKDQEKQGEAIAVARAKGIKVTYALTGSCSPTDPSYIRIANETGGQVLRLTPSQIPRTAPLIVSRLGSGLQSIAIKTGVAAASTPGTEIAVDADMSVLSISVTTPANNSGASYAVQIRKPNGELLKATDVGASINAIESGTIAVQQAPEPGIWRVHVSGSGTYELSASGKSEVQLLKFGFVQSSGDIHGGYSPIAGQPLAGESAIAEAKLVGASSGVTWSLVNESGGNLGAVLLTRNFVHDGDPSAAMGLVSPPSVPFRLVAAGLDATGTRFTRVHPTLFRGQSIELETVEILSQDAAQGEVTKIPFKIKNHGAAATFAISSSATNNVTTVANTNEIAVAAGSEATFEISAQVPAATPEGSNIEVTVSATSKTDAKISNTASAILDVVENVTLLIDGERISVVGLEGDSKMYRMVVPVGTRGVDFKTGAGTGDVSIYASQSVRPTPTDYQQKSTRPGNTEAIRFTSPAPGTYYVLIKGEKPFSTTLIGSLSK</sequence>
<evidence type="ECO:0000313" key="11">
    <source>
        <dbReference type="EMBL" id="MBB4594642.1"/>
    </source>
</evidence>
<organism evidence="11 12">
    <name type="scientific">Xanthomonas cannabis</name>
    <dbReference type="NCBI Taxonomy" id="1885674"/>
    <lineage>
        <taxon>Bacteria</taxon>
        <taxon>Pseudomonadati</taxon>
        <taxon>Pseudomonadota</taxon>
        <taxon>Gammaproteobacteria</taxon>
        <taxon>Lysobacterales</taxon>
        <taxon>Lysobacteraceae</taxon>
        <taxon>Xanthomonas</taxon>
    </lineage>
</organism>
<evidence type="ECO:0000259" key="6">
    <source>
        <dbReference type="Pfam" id="PF04151"/>
    </source>
</evidence>
<feature type="domain" description="VWA7 Ig-like" evidence="8">
    <location>
        <begin position="690"/>
        <end position="774"/>
    </location>
</feature>
<dbReference type="Pfam" id="PF25106">
    <property type="entry name" value="VWA_4"/>
    <property type="match status" value="1"/>
</dbReference>
<evidence type="ECO:0000256" key="2">
    <source>
        <dbReference type="ARBA" id="ARBA00022525"/>
    </source>
</evidence>
<feature type="domain" description="VWA7 N-terminal" evidence="10">
    <location>
        <begin position="54"/>
        <end position="271"/>
    </location>
</feature>
<dbReference type="InterPro" id="IPR056862">
    <property type="entry name" value="VWA7_N"/>
</dbReference>
<dbReference type="InterPro" id="IPR007280">
    <property type="entry name" value="Peptidase_C_arc/bac"/>
</dbReference>
<dbReference type="Pfam" id="PF23619">
    <property type="entry name" value="Ig_VWA7"/>
    <property type="match status" value="1"/>
</dbReference>
<proteinExistence type="predicted"/>
<evidence type="ECO:0000259" key="8">
    <source>
        <dbReference type="Pfam" id="PF23619"/>
    </source>
</evidence>